<protein>
    <submittedName>
        <fullName evidence="1">Unannotated protein</fullName>
    </submittedName>
</protein>
<sequence>MTSSIVIGAIALDRAMIWRNGIEPKTDPELVKAVVDNAEYRKERDREMGNRDRSIMDDDFLRELVPYFEGVEHFILISAGTGKSNAGQAFMDYLTDKQPGLAKKLVGLVTADVNGSTEHELLKIGRERWESFKETGI</sequence>
<reference evidence="1" key="1">
    <citation type="submission" date="2020-05" db="EMBL/GenBank/DDBJ databases">
        <authorList>
            <person name="Chiriac C."/>
            <person name="Salcher M."/>
            <person name="Ghai R."/>
            <person name="Kavagutti S V."/>
        </authorList>
    </citation>
    <scope>NUCLEOTIDE SEQUENCE</scope>
</reference>
<dbReference type="AlphaFoldDB" id="A0A6J6F9S6"/>
<evidence type="ECO:0000313" key="1">
    <source>
        <dbReference type="EMBL" id="CAB4584215.1"/>
    </source>
</evidence>
<organism evidence="1">
    <name type="scientific">freshwater metagenome</name>
    <dbReference type="NCBI Taxonomy" id="449393"/>
    <lineage>
        <taxon>unclassified sequences</taxon>
        <taxon>metagenomes</taxon>
        <taxon>ecological metagenomes</taxon>
    </lineage>
</organism>
<accession>A0A6J6F9S6</accession>
<gene>
    <name evidence="1" type="ORF">UFOPK1726_01120</name>
</gene>
<name>A0A6J6F9S6_9ZZZZ</name>
<proteinExistence type="predicted"/>
<dbReference type="EMBL" id="CAEZTT010000163">
    <property type="protein sequence ID" value="CAB4584215.1"/>
    <property type="molecule type" value="Genomic_DNA"/>
</dbReference>